<comment type="caution">
    <text evidence="2">The sequence shown here is derived from an EMBL/GenBank/DDBJ whole genome shotgun (WGS) entry which is preliminary data.</text>
</comment>
<feature type="signal peptide" evidence="1">
    <location>
        <begin position="1"/>
        <end position="22"/>
    </location>
</feature>
<evidence type="ECO:0000256" key="1">
    <source>
        <dbReference type="SAM" id="SignalP"/>
    </source>
</evidence>
<dbReference type="OrthoDB" id="10621289at2759"/>
<keyword evidence="3" id="KW-1185">Reference proteome</keyword>
<feature type="chain" id="PRO_5040446521" description="Hydrophobin" evidence="1">
    <location>
        <begin position="23"/>
        <end position="129"/>
    </location>
</feature>
<proteinExistence type="predicted"/>
<dbReference type="Proteomes" id="UP001151699">
    <property type="component" value="Unassembled WGS sequence"/>
</dbReference>
<evidence type="ECO:0000313" key="3">
    <source>
        <dbReference type="Proteomes" id="UP001151699"/>
    </source>
</evidence>
<accession>A0A9Q0MLI8</accession>
<feature type="non-terminal residue" evidence="2">
    <location>
        <position position="129"/>
    </location>
</feature>
<keyword evidence="1" id="KW-0732">Signal</keyword>
<evidence type="ECO:0000313" key="2">
    <source>
        <dbReference type="EMBL" id="KAJ6625925.1"/>
    </source>
</evidence>
<dbReference type="AlphaFoldDB" id="A0A9Q0MLI8"/>
<gene>
    <name evidence="2" type="ORF">Bhyg_16840</name>
</gene>
<reference evidence="2" key="1">
    <citation type="submission" date="2022-07" db="EMBL/GenBank/DDBJ databases">
        <authorList>
            <person name="Trinca V."/>
            <person name="Uliana J.V.C."/>
            <person name="Torres T.T."/>
            <person name="Ward R.J."/>
            <person name="Monesi N."/>
        </authorList>
    </citation>
    <scope>NUCLEOTIDE SEQUENCE</scope>
    <source>
        <strain evidence="2">HSMRA1968</strain>
        <tissue evidence="2">Whole embryos</tissue>
    </source>
</reference>
<name>A0A9Q0MLI8_9DIPT</name>
<sequence>MTFNNMQALIFAVVVSIKLAHGTPLLGNLLGGSGAVTPSSKVNRNGIVHSLNGALGPPLSELGLGSDNCDGLLQMVNPHLGGTINYLGLGVNCHVGGGSGGHDDDDEDANKSQIDKDDHLAVSRLFICA</sequence>
<organism evidence="2 3">
    <name type="scientific">Pseudolycoriella hygida</name>
    <dbReference type="NCBI Taxonomy" id="35572"/>
    <lineage>
        <taxon>Eukaryota</taxon>
        <taxon>Metazoa</taxon>
        <taxon>Ecdysozoa</taxon>
        <taxon>Arthropoda</taxon>
        <taxon>Hexapoda</taxon>
        <taxon>Insecta</taxon>
        <taxon>Pterygota</taxon>
        <taxon>Neoptera</taxon>
        <taxon>Endopterygota</taxon>
        <taxon>Diptera</taxon>
        <taxon>Nematocera</taxon>
        <taxon>Sciaroidea</taxon>
        <taxon>Sciaridae</taxon>
        <taxon>Pseudolycoriella</taxon>
    </lineage>
</organism>
<protein>
    <recommendedName>
        <fullName evidence="4">Hydrophobin</fullName>
    </recommendedName>
</protein>
<evidence type="ECO:0008006" key="4">
    <source>
        <dbReference type="Google" id="ProtNLM"/>
    </source>
</evidence>
<dbReference type="EMBL" id="WJQU01003308">
    <property type="protein sequence ID" value="KAJ6625925.1"/>
    <property type="molecule type" value="Genomic_DNA"/>
</dbReference>